<name>A0ABX2EPE4_9BURK</name>
<evidence type="ECO:0000313" key="1">
    <source>
        <dbReference type="EMBL" id="NRF70359.1"/>
    </source>
</evidence>
<evidence type="ECO:0000313" key="2">
    <source>
        <dbReference type="Proteomes" id="UP000737171"/>
    </source>
</evidence>
<protein>
    <submittedName>
        <fullName evidence="1">Uncharacterized protein</fullName>
    </submittedName>
</protein>
<dbReference type="Proteomes" id="UP000737171">
    <property type="component" value="Unassembled WGS sequence"/>
</dbReference>
<sequence length="107" mass="12131">MKNLNMLQAWARTLGRPTSRQHEQHRCAVLLDWIGEEDVPTESAAEFAERFEEVKPILDAIDRDRARKTPRQAAAEIRAALAKPKTIAPAEYDPQAVWLALRARSAK</sequence>
<gene>
    <name evidence="1" type="ORF">HLB44_25445</name>
</gene>
<accession>A0ABX2EPE4</accession>
<keyword evidence="2" id="KW-1185">Reference proteome</keyword>
<dbReference type="RefSeq" id="WP_173129247.1">
    <property type="nucleotide sequence ID" value="NZ_JABRWJ010000008.1"/>
</dbReference>
<proteinExistence type="predicted"/>
<reference evidence="1 2" key="1">
    <citation type="submission" date="2020-05" db="EMBL/GenBank/DDBJ databases">
        <title>Aquincola sp. isolate from soil.</title>
        <authorList>
            <person name="Han J."/>
            <person name="Kim D.-U."/>
        </authorList>
    </citation>
    <scope>NUCLEOTIDE SEQUENCE [LARGE SCALE GENOMIC DNA]</scope>
    <source>
        <strain evidence="1 2">S2</strain>
    </source>
</reference>
<comment type="caution">
    <text evidence="1">The sequence shown here is derived from an EMBL/GenBank/DDBJ whole genome shotgun (WGS) entry which is preliminary data.</text>
</comment>
<organism evidence="1 2">
    <name type="scientific">Pseudaquabacterium terrae</name>
    <dbReference type="NCBI Taxonomy" id="2732868"/>
    <lineage>
        <taxon>Bacteria</taxon>
        <taxon>Pseudomonadati</taxon>
        <taxon>Pseudomonadota</taxon>
        <taxon>Betaproteobacteria</taxon>
        <taxon>Burkholderiales</taxon>
        <taxon>Sphaerotilaceae</taxon>
        <taxon>Pseudaquabacterium</taxon>
    </lineage>
</organism>
<dbReference type="EMBL" id="JABRWJ010000008">
    <property type="protein sequence ID" value="NRF70359.1"/>
    <property type="molecule type" value="Genomic_DNA"/>
</dbReference>